<organism evidence="2 3">
    <name type="scientific">Centropus unirufus</name>
    <dbReference type="NCBI Taxonomy" id="1118519"/>
    <lineage>
        <taxon>Eukaryota</taxon>
        <taxon>Metazoa</taxon>
        <taxon>Chordata</taxon>
        <taxon>Craniata</taxon>
        <taxon>Vertebrata</taxon>
        <taxon>Euteleostomi</taxon>
        <taxon>Archelosauria</taxon>
        <taxon>Archosauria</taxon>
        <taxon>Dinosauria</taxon>
        <taxon>Saurischia</taxon>
        <taxon>Theropoda</taxon>
        <taxon>Coelurosauria</taxon>
        <taxon>Aves</taxon>
        <taxon>Neognathae</taxon>
        <taxon>Neoaves</taxon>
        <taxon>Otidimorphae</taxon>
        <taxon>Cuculiformes</taxon>
        <taxon>Centropidae</taxon>
        <taxon>Centropus</taxon>
    </lineage>
</organism>
<name>A0A7K5A0T8_9AVES</name>
<gene>
    <name evidence="2" type="primary">Tmigd2</name>
    <name evidence="2" type="ORF">CENUNI_R15418</name>
</gene>
<proteinExistence type="predicted"/>
<feature type="non-terminal residue" evidence="2">
    <location>
        <position position="1"/>
    </location>
</feature>
<dbReference type="InterPro" id="IPR036179">
    <property type="entry name" value="Ig-like_dom_sf"/>
</dbReference>
<dbReference type="SUPFAM" id="SSF48726">
    <property type="entry name" value="Immunoglobulin"/>
    <property type="match status" value="1"/>
</dbReference>
<evidence type="ECO:0000313" key="3">
    <source>
        <dbReference type="Proteomes" id="UP000517892"/>
    </source>
</evidence>
<dbReference type="InterPro" id="IPR013783">
    <property type="entry name" value="Ig-like_fold"/>
</dbReference>
<sequence length="107" mass="11407">LVPLLAAGALKVSQDPGEVTVTAGDGVALGCCVLANEPWDLLRMEWVKDAGHKVLCATRLHPATPLPCSNCTPRLCLAWHPPCATLSLHQVHGDDAGNYLCWVTLEI</sequence>
<protein>
    <submittedName>
        <fullName evidence="2">TMIG2 protein</fullName>
    </submittedName>
</protein>
<reference evidence="2 3" key="1">
    <citation type="submission" date="2019-09" db="EMBL/GenBank/DDBJ databases">
        <title>Bird 10,000 Genomes (B10K) Project - Family phase.</title>
        <authorList>
            <person name="Zhang G."/>
        </authorList>
    </citation>
    <scope>NUCLEOTIDE SEQUENCE [LARGE SCALE GENOMIC DNA]</scope>
    <source>
        <strain evidence="2">B10K-DU-017-25</strain>
        <tissue evidence="2">Mixed tissue sample</tissue>
    </source>
</reference>
<dbReference type="Proteomes" id="UP000517892">
    <property type="component" value="Unassembled WGS sequence"/>
</dbReference>
<dbReference type="OrthoDB" id="10012075at2759"/>
<dbReference type="AlphaFoldDB" id="A0A7K5A0T8"/>
<dbReference type="InterPro" id="IPR007110">
    <property type="entry name" value="Ig-like_dom"/>
</dbReference>
<evidence type="ECO:0000259" key="1">
    <source>
        <dbReference type="PROSITE" id="PS50835"/>
    </source>
</evidence>
<accession>A0A7K5A0T8</accession>
<dbReference type="Gene3D" id="2.60.40.10">
    <property type="entry name" value="Immunoglobulins"/>
    <property type="match status" value="1"/>
</dbReference>
<feature type="domain" description="Ig-like" evidence="1">
    <location>
        <begin position="3"/>
        <end position="107"/>
    </location>
</feature>
<evidence type="ECO:0000313" key="2">
    <source>
        <dbReference type="EMBL" id="NWR77017.1"/>
    </source>
</evidence>
<comment type="caution">
    <text evidence="2">The sequence shown here is derived from an EMBL/GenBank/DDBJ whole genome shotgun (WGS) entry which is preliminary data.</text>
</comment>
<keyword evidence="3" id="KW-1185">Reference proteome</keyword>
<feature type="non-terminal residue" evidence="2">
    <location>
        <position position="107"/>
    </location>
</feature>
<dbReference type="PROSITE" id="PS50835">
    <property type="entry name" value="IG_LIKE"/>
    <property type="match status" value="1"/>
</dbReference>
<dbReference type="EMBL" id="VYZI01000412">
    <property type="protein sequence ID" value="NWR77017.1"/>
    <property type="molecule type" value="Genomic_DNA"/>
</dbReference>